<proteinExistence type="predicted"/>
<keyword evidence="3" id="KW-1185">Reference proteome</keyword>
<dbReference type="OrthoDB" id="1487673at2759"/>
<protein>
    <submittedName>
        <fullName evidence="2">FAR1-related protein</fullName>
    </submittedName>
</protein>
<accession>A0A5A7PGC9</accession>
<reference evidence="3" key="1">
    <citation type="journal article" date="2019" name="Curr. Biol.">
        <title>Genome Sequence of Striga asiatica Provides Insight into the Evolution of Plant Parasitism.</title>
        <authorList>
            <person name="Yoshida S."/>
            <person name="Kim S."/>
            <person name="Wafula E.K."/>
            <person name="Tanskanen J."/>
            <person name="Kim Y.M."/>
            <person name="Honaas L."/>
            <person name="Yang Z."/>
            <person name="Spallek T."/>
            <person name="Conn C.E."/>
            <person name="Ichihashi Y."/>
            <person name="Cheong K."/>
            <person name="Cui S."/>
            <person name="Der J.P."/>
            <person name="Gundlach H."/>
            <person name="Jiao Y."/>
            <person name="Hori C."/>
            <person name="Ishida J.K."/>
            <person name="Kasahara H."/>
            <person name="Kiba T."/>
            <person name="Kim M.S."/>
            <person name="Koo N."/>
            <person name="Laohavisit A."/>
            <person name="Lee Y.H."/>
            <person name="Lumba S."/>
            <person name="McCourt P."/>
            <person name="Mortimer J.C."/>
            <person name="Mutuku J.M."/>
            <person name="Nomura T."/>
            <person name="Sasaki-Sekimoto Y."/>
            <person name="Seto Y."/>
            <person name="Wang Y."/>
            <person name="Wakatake T."/>
            <person name="Sakakibara H."/>
            <person name="Demura T."/>
            <person name="Yamaguchi S."/>
            <person name="Yoneyama K."/>
            <person name="Manabe R.I."/>
            <person name="Nelson D.C."/>
            <person name="Schulman A.H."/>
            <person name="Timko M.P."/>
            <person name="dePamphilis C.W."/>
            <person name="Choi D."/>
            <person name="Shirasu K."/>
        </authorList>
    </citation>
    <scope>NUCLEOTIDE SEQUENCE [LARGE SCALE GENOMIC DNA]</scope>
    <source>
        <strain evidence="3">cv. UVA1</strain>
    </source>
</reference>
<dbReference type="Proteomes" id="UP000325081">
    <property type="component" value="Unassembled WGS sequence"/>
</dbReference>
<dbReference type="EMBL" id="BKCP01004517">
    <property type="protein sequence ID" value="GER31943.1"/>
    <property type="molecule type" value="Genomic_DNA"/>
</dbReference>
<feature type="domain" description="FAR1" evidence="1">
    <location>
        <begin position="53"/>
        <end position="133"/>
    </location>
</feature>
<dbReference type="PANTHER" id="PTHR46328:SF30">
    <property type="entry name" value="OS04G0641500 PROTEIN"/>
    <property type="match status" value="1"/>
</dbReference>
<dbReference type="Pfam" id="PF03101">
    <property type="entry name" value="FAR1"/>
    <property type="match status" value="1"/>
</dbReference>
<evidence type="ECO:0000313" key="3">
    <source>
        <dbReference type="Proteomes" id="UP000325081"/>
    </source>
</evidence>
<dbReference type="AlphaFoldDB" id="A0A5A7PGC9"/>
<sequence>MALNESQPGMQSPVTHQQLLITPGGTKHWIPQCDESIKPYQGQRFRNLHKAVNFYKTYALSVGFDVRHSTLVKAHDKTKTVIWKYLVCSREGYKHHDVISSTRHATGHVTRRRVSNRVGCTAKIGVQYDGSNGYIGSIFDVKF</sequence>
<comment type="caution">
    <text evidence="2">The sequence shown here is derived from an EMBL/GenBank/DDBJ whole genome shotgun (WGS) entry which is preliminary data.</text>
</comment>
<organism evidence="2 3">
    <name type="scientific">Striga asiatica</name>
    <name type="common">Asiatic witchweed</name>
    <name type="synonym">Buchnera asiatica</name>
    <dbReference type="NCBI Taxonomy" id="4170"/>
    <lineage>
        <taxon>Eukaryota</taxon>
        <taxon>Viridiplantae</taxon>
        <taxon>Streptophyta</taxon>
        <taxon>Embryophyta</taxon>
        <taxon>Tracheophyta</taxon>
        <taxon>Spermatophyta</taxon>
        <taxon>Magnoliopsida</taxon>
        <taxon>eudicotyledons</taxon>
        <taxon>Gunneridae</taxon>
        <taxon>Pentapetalae</taxon>
        <taxon>asterids</taxon>
        <taxon>lamiids</taxon>
        <taxon>Lamiales</taxon>
        <taxon>Orobanchaceae</taxon>
        <taxon>Buchnereae</taxon>
        <taxon>Striga</taxon>
    </lineage>
</organism>
<dbReference type="InterPro" id="IPR004330">
    <property type="entry name" value="FAR1_DNA_bnd_dom"/>
</dbReference>
<evidence type="ECO:0000259" key="1">
    <source>
        <dbReference type="Pfam" id="PF03101"/>
    </source>
</evidence>
<evidence type="ECO:0000313" key="2">
    <source>
        <dbReference type="EMBL" id="GER31943.1"/>
    </source>
</evidence>
<dbReference type="PANTHER" id="PTHR46328">
    <property type="entry name" value="FAR-RED IMPAIRED RESPONSIVE (FAR1) FAMILY PROTEIN-RELATED"/>
    <property type="match status" value="1"/>
</dbReference>
<gene>
    <name evidence="2" type="ORF">STAS_07989</name>
</gene>
<name>A0A5A7PGC9_STRAF</name>